<dbReference type="SUPFAM" id="SSF52047">
    <property type="entry name" value="RNI-like"/>
    <property type="match status" value="1"/>
</dbReference>
<reference evidence="1" key="2">
    <citation type="journal article" date="2023" name="Proc. Natl. Acad. Sci. U.S.A.">
        <title>A global phylogenomic analysis of the shiitake genus Lentinula.</title>
        <authorList>
            <person name="Sierra-Patev S."/>
            <person name="Min B."/>
            <person name="Naranjo-Ortiz M."/>
            <person name="Looney B."/>
            <person name="Konkel Z."/>
            <person name="Slot J.C."/>
            <person name="Sakamoto Y."/>
            <person name="Steenwyk J.L."/>
            <person name="Rokas A."/>
            <person name="Carro J."/>
            <person name="Camarero S."/>
            <person name="Ferreira P."/>
            <person name="Molpeceres G."/>
            <person name="Ruiz-Duenas F.J."/>
            <person name="Serrano A."/>
            <person name="Henrissat B."/>
            <person name="Drula E."/>
            <person name="Hughes K.W."/>
            <person name="Mata J.L."/>
            <person name="Ishikawa N.K."/>
            <person name="Vargas-Isla R."/>
            <person name="Ushijima S."/>
            <person name="Smith C.A."/>
            <person name="Donoghue J."/>
            <person name="Ahrendt S."/>
            <person name="Andreopoulos W."/>
            <person name="He G."/>
            <person name="LaButti K."/>
            <person name="Lipzen A."/>
            <person name="Ng V."/>
            <person name="Riley R."/>
            <person name="Sandor L."/>
            <person name="Barry K."/>
            <person name="Martinez A.T."/>
            <person name="Xiao Y."/>
            <person name="Gibbons J.G."/>
            <person name="Terashima K."/>
            <person name="Grigoriev I.V."/>
            <person name="Hibbett D."/>
        </authorList>
    </citation>
    <scope>NUCLEOTIDE SEQUENCE</scope>
    <source>
        <strain evidence="1">ET3784</strain>
    </source>
</reference>
<organism evidence="1 2">
    <name type="scientific">Lentinula guzmanii</name>
    <dbReference type="NCBI Taxonomy" id="2804957"/>
    <lineage>
        <taxon>Eukaryota</taxon>
        <taxon>Fungi</taxon>
        <taxon>Dikarya</taxon>
        <taxon>Basidiomycota</taxon>
        <taxon>Agaricomycotina</taxon>
        <taxon>Agaricomycetes</taxon>
        <taxon>Agaricomycetidae</taxon>
        <taxon>Agaricales</taxon>
        <taxon>Marasmiineae</taxon>
        <taxon>Omphalotaceae</taxon>
        <taxon>Lentinula</taxon>
    </lineage>
</organism>
<evidence type="ECO:0008006" key="3">
    <source>
        <dbReference type="Google" id="ProtNLM"/>
    </source>
</evidence>
<evidence type="ECO:0000313" key="1">
    <source>
        <dbReference type="EMBL" id="KAJ3727237.1"/>
    </source>
</evidence>
<dbReference type="EMBL" id="JANVFO010000042">
    <property type="protein sequence ID" value="KAJ3727237.1"/>
    <property type="molecule type" value="Genomic_DNA"/>
</dbReference>
<gene>
    <name evidence="1" type="ORF">DFJ43DRAFT_1122577</name>
</gene>
<comment type="caution">
    <text evidence="1">The sequence shown here is derived from an EMBL/GenBank/DDBJ whole genome shotgun (WGS) entry which is preliminary data.</text>
</comment>
<evidence type="ECO:0000313" key="2">
    <source>
        <dbReference type="Proteomes" id="UP001176059"/>
    </source>
</evidence>
<dbReference type="AlphaFoldDB" id="A0AA38JJ16"/>
<dbReference type="Proteomes" id="UP001176059">
    <property type="component" value="Unassembled WGS sequence"/>
</dbReference>
<proteinExistence type="predicted"/>
<name>A0AA38JJ16_9AGAR</name>
<keyword evidence="2" id="KW-1185">Reference proteome</keyword>
<reference evidence="1" key="1">
    <citation type="submission" date="2022-08" db="EMBL/GenBank/DDBJ databases">
        <authorList>
            <consortium name="DOE Joint Genome Institute"/>
            <person name="Min B."/>
            <person name="Sierra-Patev S."/>
            <person name="Naranjo-Ortiz M."/>
            <person name="Looney B."/>
            <person name="Konkel Z."/>
            <person name="Slot J.C."/>
            <person name="Sakamoto Y."/>
            <person name="Steenwyk J.L."/>
            <person name="Rokas A."/>
            <person name="Carro J."/>
            <person name="Camarero S."/>
            <person name="Ferreira P."/>
            <person name="Molpeceres G."/>
            <person name="Ruiz-duenas F.J."/>
            <person name="Serrano A."/>
            <person name="Henrissat B."/>
            <person name="Drula E."/>
            <person name="Hughes K.W."/>
            <person name="Mata J.L."/>
            <person name="Ishikawa N.K."/>
            <person name="Vargas-Isla R."/>
            <person name="Ushijima S."/>
            <person name="Smith C.A."/>
            <person name="Ahrendt S."/>
            <person name="Andreopoulos W."/>
            <person name="He G."/>
            <person name="LaButti K."/>
            <person name="Lipzen A."/>
            <person name="Ng V."/>
            <person name="Riley R."/>
            <person name="Sandor L."/>
            <person name="Barry K."/>
            <person name="Martinez A.T."/>
            <person name="Xiao Y."/>
            <person name="Gibbons J.G."/>
            <person name="Terashima K."/>
            <person name="Hibbett D.S."/>
            <person name="Grigoriev I.V."/>
        </authorList>
    </citation>
    <scope>NUCLEOTIDE SEQUENCE</scope>
    <source>
        <strain evidence="1">ET3784</strain>
    </source>
</reference>
<dbReference type="Gene3D" id="1.20.1280.50">
    <property type="match status" value="1"/>
</dbReference>
<protein>
    <recommendedName>
        <fullName evidence="3">F-box domain-containing protein</fullName>
    </recommendedName>
</protein>
<accession>A0AA38JJ16</accession>
<sequence>MAGSSGYVICCSSAVMIKSVLHSNSSLALNRQVRPDLLKDNSFASISSRTPRDLGMIYTSQVRSASGIHRLPDEILSSIFFNAIQVYDNDDPSEAAYFPLTISHTCSRWRKVSISTGSLWTSIRLCLPHSSNQLTYLKTWLSRSKFYSLDILLDFRDEDWGWEEDDHLFTHDAANEIISIILPHVKRWRHIEFFTDTWVPIHAFLNLTQDVVDLPVLKSVALSRCNAYFARKGECFKPVEMRRAIPLFGGAHLPALQDLSLVGVHVDWRRSILVNLLELELKFHAYDVVPDLGEFVVILKSCPDLERLSIVGWGPRLDATFTEPKRVMSMVKLTRFVFGFVDVEYAVMLLSLFRLPSICELELEDVSAIVDPAGPSDATSILNLLSLSSTNSDSNSCFFPLYQIECLELRSIRSSEAVFAQFLHYFNSLEKIDLSDVDSALLSSLGPQRFSPGPEPKIEVPHKVRSRRPSFVSSLSTSLAPCPQLVDLTCRRVDMSLLSSVIFARAEAGSGVRPLQLVQLELDDDANESDDGASTTSGLSGRDRTSLLKTGVDLIINHA</sequence>